<dbReference type="Pfam" id="PF13102">
    <property type="entry name" value="Phage_int_SAM_5"/>
    <property type="match status" value="1"/>
</dbReference>
<dbReference type="GO" id="GO:0003677">
    <property type="term" value="F:DNA binding"/>
    <property type="evidence" value="ECO:0007669"/>
    <property type="project" value="UniProtKB-KW"/>
</dbReference>
<dbReference type="Pfam" id="PF17293">
    <property type="entry name" value="Arm-DNA-bind_5"/>
    <property type="match status" value="1"/>
</dbReference>
<keyword evidence="3" id="KW-0233">DNA recombination</keyword>
<dbReference type="InterPro" id="IPR011010">
    <property type="entry name" value="DNA_brk_join_enz"/>
</dbReference>
<dbReference type="PROSITE" id="PS51898">
    <property type="entry name" value="TYR_RECOMBINASE"/>
    <property type="match status" value="1"/>
</dbReference>
<dbReference type="PANTHER" id="PTHR30349:SF64">
    <property type="entry name" value="PROPHAGE INTEGRASE INTD-RELATED"/>
    <property type="match status" value="1"/>
</dbReference>
<evidence type="ECO:0000256" key="1">
    <source>
        <dbReference type="ARBA" id="ARBA00008857"/>
    </source>
</evidence>
<feature type="domain" description="Tyr recombinase" evidence="4">
    <location>
        <begin position="236"/>
        <end position="419"/>
    </location>
</feature>
<organism evidence="5">
    <name type="scientific">Dyadobacter sp. 676</name>
    <dbReference type="NCBI Taxonomy" id="3088362"/>
    <lineage>
        <taxon>Bacteria</taxon>
        <taxon>Pseudomonadati</taxon>
        <taxon>Bacteroidota</taxon>
        <taxon>Cytophagia</taxon>
        <taxon>Cytophagales</taxon>
        <taxon>Spirosomataceae</taxon>
        <taxon>Dyadobacter</taxon>
    </lineage>
</organism>
<comment type="similarity">
    <text evidence="1">Belongs to the 'phage' integrase family.</text>
</comment>
<evidence type="ECO:0000256" key="3">
    <source>
        <dbReference type="ARBA" id="ARBA00023172"/>
    </source>
</evidence>
<evidence type="ECO:0000313" key="5">
    <source>
        <dbReference type="EMBL" id="XCH24769.1"/>
    </source>
</evidence>
<dbReference type="GO" id="GO:0006310">
    <property type="term" value="P:DNA recombination"/>
    <property type="evidence" value="ECO:0007669"/>
    <property type="project" value="UniProtKB-KW"/>
</dbReference>
<dbReference type="EMBL" id="CP159289">
    <property type="protein sequence ID" value="XCH24769.1"/>
    <property type="molecule type" value="Genomic_DNA"/>
</dbReference>
<gene>
    <name evidence="5" type="ORF">ABV298_31540</name>
</gene>
<reference evidence="5" key="1">
    <citation type="submission" date="2024-06" db="EMBL/GenBank/DDBJ databases">
        <title>Sequencing and assembly of the genome of Dyadobacter sp. strain 676, a symbiont of Cyamopsis tetragonoloba.</title>
        <authorList>
            <person name="Guro P."/>
            <person name="Sazanova A."/>
            <person name="Kuznetsova I."/>
            <person name="Belimov A."/>
            <person name="Safronova V."/>
        </authorList>
    </citation>
    <scope>NUCLEOTIDE SEQUENCE</scope>
    <source>
        <strain evidence="5">676</strain>
    </source>
</reference>
<accession>A0AAU8FLD6</accession>
<dbReference type="SUPFAM" id="SSF56349">
    <property type="entry name" value="DNA breaking-rejoining enzymes"/>
    <property type="match status" value="1"/>
</dbReference>
<keyword evidence="2" id="KW-0238">DNA-binding</keyword>
<dbReference type="InterPro" id="IPR002104">
    <property type="entry name" value="Integrase_catalytic"/>
</dbReference>
<dbReference type="InterPro" id="IPR050090">
    <property type="entry name" value="Tyrosine_recombinase_XerCD"/>
</dbReference>
<dbReference type="CDD" id="cd01185">
    <property type="entry name" value="INTN1_C_like"/>
    <property type="match status" value="1"/>
</dbReference>
<dbReference type="GO" id="GO:0015074">
    <property type="term" value="P:DNA integration"/>
    <property type="evidence" value="ECO:0007669"/>
    <property type="project" value="InterPro"/>
</dbReference>
<dbReference type="PANTHER" id="PTHR30349">
    <property type="entry name" value="PHAGE INTEGRASE-RELATED"/>
    <property type="match status" value="1"/>
</dbReference>
<dbReference type="RefSeq" id="WP_353720083.1">
    <property type="nucleotide sequence ID" value="NZ_CP159289.1"/>
</dbReference>
<dbReference type="Pfam" id="PF00589">
    <property type="entry name" value="Phage_integrase"/>
    <property type="match status" value="1"/>
</dbReference>
<name>A0AAU8FLD6_9BACT</name>
<evidence type="ECO:0000259" key="4">
    <source>
        <dbReference type="PROSITE" id="PS51898"/>
    </source>
</evidence>
<dbReference type="Gene3D" id="1.10.443.10">
    <property type="entry name" value="Intergrase catalytic core"/>
    <property type="match status" value="1"/>
</dbReference>
<proteinExistence type="inferred from homology"/>
<dbReference type="InterPro" id="IPR025269">
    <property type="entry name" value="SAM-like_dom"/>
</dbReference>
<evidence type="ECO:0000256" key="2">
    <source>
        <dbReference type="ARBA" id="ARBA00023125"/>
    </source>
</evidence>
<dbReference type="InterPro" id="IPR013762">
    <property type="entry name" value="Integrase-like_cat_sf"/>
</dbReference>
<sequence>MKSNQKLSILFWLFKAKATKDGKAPIYVRITIDGLDDEISLGKKVHPDDWCNQTKKVTASGMEAKLINIAIDQARTSLTSQFMVLQSQFECITPTMLKNVYKGKPVEDKVDAPQPGSKKQQTLLQAFDEHIEKFELMVQRGMRSDNTLRHWRKLKRHVTAFIKFQYKASDLNFSELSGLFAEELYEYLTLYKPKPLAEVSARKDVKWTRQIVKIGVKKDFITRNPMEGFKCSGGDVEVIPLEFEQVERIHRKKLHVERLAEVRDAFIFQCFTGFAYQDIYGLTRDSITLVGPKRERWLVRKRGKTQVGEMVPILPIVEELIEKYKDHPYCVAHDKLIPVNSNFRYNTYLKELADLCDIRDITGSIRRLDTHDARHFFADMMLNNGVPLEDVSKMLGHRNIRTTMRYCRVRKSRISENVGLVRDRLFTKTGKLRQAS</sequence>
<dbReference type="InterPro" id="IPR035386">
    <property type="entry name" value="Arm-DNA-bind_5"/>
</dbReference>
<dbReference type="Gene3D" id="1.10.150.130">
    <property type="match status" value="1"/>
</dbReference>
<protein>
    <submittedName>
        <fullName evidence="5">Site-specific integrase</fullName>
    </submittedName>
</protein>
<dbReference type="InterPro" id="IPR010998">
    <property type="entry name" value="Integrase_recombinase_N"/>
</dbReference>
<dbReference type="AlphaFoldDB" id="A0AAU8FLD6"/>